<evidence type="ECO:0000313" key="3">
    <source>
        <dbReference type="Proteomes" id="UP000322234"/>
    </source>
</evidence>
<organism evidence="2 3">
    <name type="scientific">Bos mutus</name>
    <name type="common">wild yak</name>
    <dbReference type="NCBI Taxonomy" id="72004"/>
    <lineage>
        <taxon>Eukaryota</taxon>
        <taxon>Metazoa</taxon>
        <taxon>Chordata</taxon>
        <taxon>Craniata</taxon>
        <taxon>Vertebrata</taxon>
        <taxon>Euteleostomi</taxon>
        <taxon>Mammalia</taxon>
        <taxon>Eutheria</taxon>
        <taxon>Laurasiatheria</taxon>
        <taxon>Artiodactyla</taxon>
        <taxon>Ruminantia</taxon>
        <taxon>Pecora</taxon>
        <taxon>Bovidae</taxon>
        <taxon>Bovinae</taxon>
        <taxon>Bos</taxon>
    </lineage>
</organism>
<protein>
    <submittedName>
        <fullName evidence="2">Uncharacterized protein</fullName>
    </submittedName>
</protein>
<sequence>METRGSWLQAPSPLQLSDELDLVSGRDGSDKERKNQRGLNGSDMWGCRRGPVLWSYQESYEFTQIAMGILEMGELKDYRKEHHVKDSGEPNRPWSPLSQTTDLRTLFIRSEHTDFLVAARLTDDYTTQKSLLRVPAPRWCRPSPLNYSSQKSSGEVIPSLISRTTIHRHITFPEVLSLFFLLTRAGWVSPTGRRTATTWFAVTPHRVPSAARLPPLLAIPLAGRRRRPEQ</sequence>
<comment type="caution">
    <text evidence="2">The sequence shown here is derived from an EMBL/GenBank/DDBJ whole genome shotgun (WGS) entry which is preliminary data.</text>
</comment>
<dbReference type="Proteomes" id="UP000322234">
    <property type="component" value="Unassembled WGS sequence"/>
</dbReference>
<keyword evidence="3" id="KW-1185">Reference proteome</keyword>
<dbReference type="EMBL" id="VBQZ03000156">
    <property type="protein sequence ID" value="MXQ96270.1"/>
    <property type="molecule type" value="Genomic_DNA"/>
</dbReference>
<evidence type="ECO:0000256" key="1">
    <source>
        <dbReference type="SAM" id="MobiDB-lite"/>
    </source>
</evidence>
<proteinExistence type="predicted"/>
<dbReference type="AlphaFoldDB" id="A0A6B0S1V2"/>
<evidence type="ECO:0000313" key="2">
    <source>
        <dbReference type="EMBL" id="MXQ96270.1"/>
    </source>
</evidence>
<accession>A0A6B0S1V2</accession>
<gene>
    <name evidence="2" type="ORF">E5288_WYG015960</name>
</gene>
<name>A0A6B0S1V2_9CETA</name>
<reference evidence="2" key="1">
    <citation type="submission" date="2019-10" db="EMBL/GenBank/DDBJ databases">
        <title>The sequence and de novo assembly of the wild yak genome.</title>
        <authorList>
            <person name="Liu Y."/>
        </authorList>
    </citation>
    <scope>NUCLEOTIDE SEQUENCE [LARGE SCALE GENOMIC DNA]</scope>
    <source>
        <strain evidence="2">WY2019</strain>
    </source>
</reference>
<feature type="region of interest" description="Disordered" evidence="1">
    <location>
        <begin position="22"/>
        <end position="42"/>
    </location>
</feature>